<dbReference type="KEGG" id="vfm:VFMJ11_B0093"/>
<proteinExistence type="predicted"/>
<gene>
    <name evidence="1" type="ordered locus">VFMJ11_B0093</name>
</gene>
<keyword evidence="1" id="KW-0614">Plasmid</keyword>
<organism evidence="1 2">
    <name type="scientific">Aliivibrio fischeri (strain MJ11)</name>
    <name type="common">Vibrio fischeri</name>
    <dbReference type="NCBI Taxonomy" id="388396"/>
    <lineage>
        <taxon>Bacteria</taxon>
        <taxon>Pseudomonadati</taxon>
        <taxon>Pseudomonadota</taxon>
        <taxon>Gammaproteobacteria</taxon>
        <taxon>Vibrionales</taxon>
        <taxon>Vibrionaceae</taxon>
        <taxon>Aliivibrio</taxon>
    </lineage>
</organism>
<reference evidence="2" key="1">
    <citation type="submission" date="2008-08" db="EMBL/GenBank/DDBJ databases">
        <title>Complete sequence of Vibrio fischeri strain MJ11.</title>
        <authorList>
            <person name="Mandel M.J."/>
            <person name="Stabb E.V."/>
            <person name="Ruby E.G."/>
            <person name="Ferriera S."/>
            <person name="Johnson J."/>
            <person name="Kravitz S."/>
            <person name="Beeson K."/>
            <person name="Sutton G."/>
            <person name="Rogers Y.-H."/>
            <person name="Friedman R."/>
            <person name="Frazier M."/>
            <person name="Venter J.C."/>
        </authorList>
    </citation>
    <scope>NUCLEOTIDE SEQUENCE [LARGE SCALE GENOMIC DNA]</scope>
    <source>
        <strain evidence="2">MJ11</strain>
        <plasmid evidence="2">Plasmid pMJ100</plasmid>
    </source>
</reference>
<dbReference type="Proteomes" id="UP000001857">
    <property type="component" value="Plasmid pMJ100"/>
</dbReference>
<evidence type="ECO:0000313" key="2">
    <source>
        <dbReference type="Proteomes" id="UP000001857"/>
    </source>
</evidence>
<dbReference type="EMBL" id="CP001134">
    <property type="protein sequence ID" value="ACH64816.1"/>
    <property type="molecule type" value="Genomic_DNA"/>
</dbReference>
<dbReference type="RefSeq" id="WP_012534599.1">
    <property type="nucleotide sequence ID" value="NC_011185.1"/>
</dbReference>
<dbReference type="HOGENOM" id="CLU_613855_0_0_6"/>
<name>B5EW36_ALIFM</name>
<accession>B5EW36</accession>
<protein>
    <submittedName>
        <fullName evidence="1">Uncharacterized protein</fullName>
    </submittedName>
</protein>
<geneLocation type="plasmid" evidence="1 2">
    <name>pMJ100</name>
</geneLocation>
<evidence type="ECO:0000313" key="1">
    <source>
        <dbReference type="EMBL" id="ACH64816.1"/>
    </source>
</evidence>
<sequence length="446" mass="51561">MAFFLENDDTHKLLSRFTFMMLSMRIYKELAGKSLNIIMKNQFIELDNEHANVELEEFLKLEYIEERKRMLCACMFNNFIFMHDISSFSPEPSTFTDIELKEYCLKNGVAIFKIEQELLIVTSNFSLLNELKNTSIKQENNNNPIISFLRSTSYRRFHLAGAIKEHCVKAMTPQHLPITSIVNVEGVYQPLSPLLDELLENNSFSVQTEINFKTNEIFQLSIFKHEQLFTESICNKNPTLGLSIKMLTNLYYSLNEDSDNTILICFSGKYQELKCKISRYKTNHDNYIIMLSFIKTVDDKIAYPNFQYSLSHSIESLIEGSKERMKEGSSIVLCLPKKFCLQNISLALFIEALKLYKQGGFAYAINTDRFDYKGRSFNPINKSVFNDLDTLEHLIINAVIYGPLKNTTDIDNAVSLLKNLHNIIAVTHATKELLPEQLKHYAIQIK</sequence>
<reference evidence="1 2" key="2">
    <citation type="journal article" date="2009" name="Nature">
        <title>A single regulatory gene is sufficient to alter bacterial host range.</title>
        <authorList>
            <person name="Mandel M.J."/>
            <person name="Wollenberg M.S."/>
            <person name="Stabb E.V."/>
            <person name="Visick K.L."/>
            <person name="Ruby E.G."/>
        </authorList>
    </citation>
    <scope>NUCLEOTIDE SEQUENCE [LARGE SCALE GENOMIC DNA]</scope>
    <source>
        <strain evidence="1 2">MJ11</strain>
        <plasmid evidence="2">Plasmid pMJ100</plasmid>
    </source>
</reference>
<dbReference type="AlphaFoldDB" id="B5EW36"/>